<dbReference type="PANTHER" id="PTHR23272:SF166">
    <property type="entry name" value="ZINC FINGER BED DOMAIN-CONTAINING PROTEIN RICESLEEPER 2-LIKE ISOFORM X1"/>
    <property type="match status" value="1"/>
</dbReference>
<evidence type="ECO:0008006" key="5">
    <source>
        <dbReference type="Google" id="ProtNLM"/>
    </source>
</evidence>
<feature type="domain" description="HAT C-terminal dimerisation" evidence="1">
    <location>
        <begin position="289"/>
        <end position="370"/>
    </location>
</feature>
<evidence type="ECO:0000259" key="2">
    <source>
        <dbReference type="Pfam" id="PF14372"/>
    </source>
</evidence>
<evidence type="ECO:0000259" key="1">
    <source>
        <dbReference type="Pfam" id="PF05699"/>
    </source>
</evidence>
<accession>A0AAV2E7H5</accession>
<name>A0AAV2E7H5_9ROSI</name>
<protein>
    <recommendedName>
        <fullName evidence="5">Transposase</fullName>
    </recommendedName>
</protein>
<dbReference type="GO" id="GO:0003677">
    <property type="term" value="F:DNA binding"/>
    <property type="evidence" value="ECO:0007669"/>
    <property type="project" value="InterPro"/>
</dbReference>
<dbReference type="InterPro" id="IPR012337">
    <property type="entry name" value="RNaseH-like_sf"/>
</dbReference>
<evidence type="ECO:0000313" key="4">
    <source>
        <dbReference type="Proteomes" id="UP001497516"/>
    </source>
</evidence>
<dbReference type="EMBL" id="OZ034817">
    <property type="protein sequence ID" value="CAL1381608.1"/>
    <property type="molecule type" value="Genomic_DNA"/>
</dbReference>
<dbReference type="SUPFAM" id="SSF53098">
    <property type="entry name" value="Ribonuclease H-like"/>
    <property type="match status" value="1"/>
</dbReference>
<dbReference type="PANTHER" id="PTHR23272">
    <property type="entry name" value="BED FINGER-RELATED"/>
    <property type="match status" value="1"/>
</dbReference>
<feature type="domain" description="hAT-like transposase RNase-H fold" evidence="2">
    <location>
        <begin position="146"/>
        <end position="247"/>
    </location>
</feature>
<dbReference type="AlphaFoldDB" id="A0AAV2E7H5"/>
<gene>
    <name evidence="3" type="ORF">LTRI10_LOCUS22978</name>
</gene>
<dbReference type="GO" id="GO:0046983">
    <property type="term" value="F:protein dimerization activity"/>
    <property type="evidence" value="ECO:0007669"/>
    <property type="project" value="InterPro"/>
</dbReference>
<dbReference type="Proteomes" id="UP001497516">
    <property type="component" value="Chromosome 4"/>
</dbReference>
<dbReference type="Pfam" id="PF05699">
    <property type="entry name" value="Dimer_Tnp_hAT"/>
    <property type="match status" value="1"/>
</dbReference>
<keyword evidence="4" id="KW-1185">Reference proteome</keyword>
<dbReference type="InterPro" id="IPR025525">
    <property type="entry name" value="hAT-like_transposase_RNase-H"/>
</dbReference>
<proteinExistence type="predicted"/>
<reference evidence="3 4" key="1">
    <citation type="submission" date="2024-04" db="EMBL/GenBank/DDBJ databases">
        <authorList>
            <person name="Fracassetti M."/>
        </authorList>
    </citation>
    <scope>NUCLEOTIDE SEQUENCE [LARGE SCALE GENOMIC DNA]</scope>
</reference>
<organism evidence="3 4">
    <name type="scientific">Linum trigynum</name>
    <dbReference type="NCBI Taxonomy" id="586398"/>
    <lineage>
        <taxon>Eukaryota</taxon>
        <taxon>Viridiplantae</taxon>
        <taxon>Streptophyta</taxon>
        <taxon>Embryophyta</taxon>
        <taxon>Tracheophyta</taxon>
        <taxon>Spermatophyta</taxon>
        <taxon>Magnoliopsida</taxon>
        <taxon>eudicotyledons</taxon>
        <taxon>Gunneridae</taxon>
        <taxon>Pentapetalae</taxon>
        <taxon>rosids</taxon>
        <taxon>fabids</taxon>
        <taxon>Malpighiales</taxon>
        <taxon>Linaceae</taxon>
        <taxon>Linum</taxon>
    </lineage>
</organism>
<sequence>MQSLLIDRLKEDDGLVCDGNYFHIRCGAHILNLIVNEGLKQIRASIDIIREWVKYVKGSESRMIVFEDCAKRSNCLSSKGLWLDCLTRWNSTYMMLERAELYRRAFQHLNLVDRNFDRFSAYVEWDKITKIKRILKPFNDITNLFSGVHYPTSNLYFCYVWRIQMRLMEASRSMESDIRNMGLAMKKKFDKYWDSYSTILSMAVVFDPRYKFDSVYFCYEKLYGDKEVAKAECSELRGKICDLLKVYGDPAGQSSSLAEDIAEDVDYCDDMDELDSFGENQFLGDRTQLDEYLDDKRLKRKQPLDVLLGWKNNESRFPELAHLARDVLSIPITTVASESAFSMGGRVLNSWRSTLLPENAEALITTRNWLYGFPSGDDDNGLEVKISKTFGASSVASDCTPLSDE</sequence>
<dbReference type="Pfam" id="PF14372">
    <property type="entry name" value="hAT-like_RNase-H"/>
    <property type="match status" value="1"/>
</dbReference>
<dbReference type="InterPro" id="IPR008906">
    <property type="entry name" value="HATC_C_dom"/>
</dbReference>
<evidence type="ECO:0000313" key="3">
    <source>
        <dbReference type="EMBL" id="CAL1381608.1"/>
    </source>
</evidence>